<dbReference type="Proteomes" id="UP000230033">
    <property type="component" value="Unassembled WGS sequence"/>
</dbReference>
<dbReference type="AlphaFoldDB" id="A0A2H0WQ79"/>
<dbReference type="GO" id="GO:0006508">
    <property type="term" value="P:proteolysis"/>
    <property type="evidence" value="ECO:0007669"/>
    <property type="project" value="InterPro"/>
</dbReference>
<feature type="domain" description="Peptidase S9 prolyl oligopeptidase catalytic" evidence="2">
    <location>
        <begin position="170"/>
        <end position="321"/>
    </location>
</feature>
<dbReference type="Gene3D" id="3.40.50.1820">
    <property type="entry name" value="alpha/beta hydrolase"/>
    <property type="match status" value="1"/>
</dbReference>
<dbReference type="PANTHER" id="PTHR22946:SF9">
    <property type="entry name" value="POLYKETIDE TRANSFERASE AF380"/>
    <property type="match status" value="1"/>
</dbReference>
<accession>A0A2H0WQ79</accession>
<organism evidence="3 4">
    <name type="scientific">Candidatus Shapirobacteria bacterium CG09_land_8_20_14_0_10_47_13</name>
    <dbReference type="NCBI Taxonomy" id="1974481"/>
    <lineage>
        <taxon>Bacteria</taxon>
        <taxon>Candidatus Shapironibacteriota</taxon>
    </lineage>
</organism>
<dbReference type="Pfam" id="PF00326">
    <property type="entry name" value="Peptidase_S9"/>
    <property type="match status" value="1"/>
</dbReference>
<dbReference type="SUPFAM" id="SSF53474">
    <property type="entry name" value="alpha/beta-Hydrolases"/>
    <property type="match status" value="1"/>
</dbReference>
<gene>
    <name evidence="3" type="ORF">COT65_00750</name>
</gene>
<dbReference type="EMBL" id="PEZJ01000009">
    <property type="protein sequence ID" value="PIS14088.1"/>
    <property type="molecule type" value="Genomic_DNA"/>
</dbReference>
<proteinExistence type="predicted"/>
<evidence type="ECO:0000313" key="3">
    <source>
        <dbReference type="EMBL" id="PIS14088.1"/>
    </source>
</evidence>
<evidence type="ECO:0000313" key="4">
    <source>
        <dbReference type="Proteomes" id="UP000230033"/>
    </source>
</evidence>
<name>A0A2H0WQ79_9BACT</name>
<dbReference type="PANTHER" id="PTHR22946">
    <property type="entry name" value="DIENELACTONE HYDROLASE DOMAIN-CONTAINING PROTEIN-RELATED"/>
    <property type="match status" value="1"/>
</dbReference>
<dbReference type="GO" id="GO:0008236">
    <property type="term" value="F:serine-type peptidase activity"/>
    <property type="evidence" value="ECO:0007669"/>
    <property type="project" value="InterPro"/>
</dbReference>
<dbReference type="GO" id="GO:0052689">
    <property type="term" value="F:carboxylic ester hydrolase activity"/>
    <property type="evidence" value="ECO:0007669"/>
    <property type="project" value="UniProtKB-ARBA"/>
</dbReference>
<protein>
    <recommendedName>
        <fullName evidence="2">Peptidase S9 prolyl oligopeptidase catalytic domain-containing protein</fullName>
    </recommendedName>
</protein>
<evidence type="ECO:0000256" key="1">
    <source>
        <dbReference type="ARBA" id="ARBA00022801"/>
    </source>
</evidence>
<keyword evidence="1" id="KW-0378">Hydrolase</keyword>
<reference evidence="4" key="1">
    <citation type="submission" date="2017-09" db="EMBL/GenBank/DDBJ databases">
        <title>Depth-based differentiation of microbial function through sediment-hosted aquifers and enrichment of novel symbionts in the deep terrestrial subsurface.</title>
        <authorList>
            <person name="Probst A.J."/>
            <person name="Ladd B."/>
            <person name="Jarett J.K."/>
            <person name="Geller-Mcgrath D.E."/>
            <person name="Sieber C.M.K."/>
            <person name="Emerson J.B."/>
            <person name="Anantharaman K."/>
            <person name="Thomas B.C."/>
            <person name="Malmstrom R."/>
            <person name="Stieglmeier M."/>
            <person name="Klingl A."/>
            <person name="Woyke T."/>
            <person name="Ryan C.M."/>
            <person name="Banfield J.F."/>
        </authorList>
    </citation>
    <scope>NUCLEOTIDE SEQUENCE [LARGE SCALE GENOMIC DNA]</scope>
</reference>
<comment type="caution">
    <text evidence="3">The sequence shown here is derived from an EMBL/GenBank/DDBJ whole genome shotgun (WGS) entry which is preliminary data.</text>
</comment>
<dbReference type="InterPro" id="IPR001375">
    <property type="entry name" value="Peptidase_S9_cat"/>
</dbReference>
<evidence type="ECO:0000259" key="2">
    <source>
        <dbReference type="Pfam" id="PF00326"/>
    </source>
</evidence>
<sequence>MRKVILIVLGLGLLILLLPSRGAELISPFLPGPAKPTPLLKYSFENLRQREYLGSEIKLEKIIKKEAAYTSWLFSYQTDGWKITGMANLPAGEGKFPVIVMLRGYADDEIYFTGLGTRNVAAKFAEAGFITLAPDFLGFGGSDSSSKDILETRFYRPVEVLNLLASIGGLPQANPQRVGLWAHSNGGQITISVLEINRRPLPTVLWAPVTAGFPEAILNYLGELDDQGLKVKTAIDNFSETYDPKSYSITNYFADIAAPLQIHQGLADPLVKEEWTTEFVDRLHSAGKNVTYYQYPRNDHNLKQSWDLVVARDLEFFKKSLVN</sequence>
<dbReference type="InterPro" id="IPR050261">
    <property type="entry name" value="FrsA_esterase"/>
</dbReference>
<dbReference type="InterPro" id="IPR029058">
    <property type="entry name" value="AB_hydrolase_fold"/>
</dbReference>